<comment type="caution">
    <text evidence="2">The sequence shown here is derived from an EMBL/GenBank/DDBJ whole genome shotgun (WGS) entry which is preliminary data.</text>
</comment>
<proteinExistence type="predicted"/>
<accession>A0A483LL62</accession>
<reference evidence="2" key="1">
    <citation type="submission" date="2019-01" db="EMBL/GenBank/DDBJ databases">
        <authorList>
            <person name="Lista F."/>
            <person name="Anselmo A."/>
        </authorList>
    </citation>
    <scope>NUCLEOTIDE SEQUENCE</scope>
    <source>
        <strain evidence="2">5S</strain>
    </source>
</reference>
<name>A0A483LL62_KLEPN</name>
<protein>
    <submittedName>
        <fullName evidence="2">Uncharacterized protein</fullName>
    </submittedName>
</protein>
<sequence>MLSGTEPLYCRVAAGALPGLQEPLTGSHLLGPVSAAPPGDAIRHGAALLPGGGWRLTRPTGASHRLTPRRPGKRSATGRCHQAQSRFIAGWRLAPYPAYRGLSHDHTS</sequence>
<evidence type="ECO:0000313" key="2">
    <source>
        <dbReference type="EMBL" id="TCX75735.1"/>
    </source>
</evidence>
<feature type="region of interest" description="Disordered" evidence="1">
    <location>
        <begin position="53"/>
        <end position="81"/>
    </location>
</feature>
<dbReference type="AlphaFoldDB" id="A0A483LL62"/>
<gene>
    <name evidence="2" type="ORF">ETE60_08515</name>
</gene>
<organism evidence="2">
    <name type="scientific">Klebsiella pneumoniae</name>
    <dbReference type="NCBI Taxonomy" id="573"/>
    <lineage>
        <taxon>Bacteria</taxon>
        <taxon>Pseudomonadati</taxon>
        <taxon>Pseudomonadota</taxon>
        <taxon>Gammaproteobacteria</taxon>
        <taxon>Enterobacterales</taxon>
        <taxon>Enterobacteriaceae</taxon>
        <taxon>Klebsiella/Raoultella group</taxon>
        <taxon>Klebsiella</taxon>
        <taxon>Klebsiella pneumoniae complex</taxon>
    </lineage>
</organism>
<evidence type="ECO:0000256" key="1">
    <source>
        <dbReference type="SAM" id="MobiDB-lite"/>
    </source>
</evidence>
<dbReference type="EMBL" id="SDCR01000004">
    <property type="protein sequence ID" value="TCX75735.1"/>
    <property type="molecule type" value="Genomic_DNA"/>
</dbReference>